<dbReference type="CDD" id="cd08192">
    <property type="entry name" value="MAR-like"/>
    <property type="match status" value="1"/>
</dbReference>
<dbReference type="PANTHER" id="PTHR11496:SF97">
    <property type="entry name" value="ALCOHOL DEHYDROGENASE IRON-TYPE_GLYCEROL DEHYDROGENASE GLDA DOMAIN-CONTAINING PROTEIN"/>
    <property type="match status" value="1"/>
</dbReference>
<dbReference type="GO" id="GO:0004022">
    <property type="term" value="F:alcohol dehydrogenase (NAD+) activity"/>
    <property type="evidence" value="ECO:0007669"/>
    <property type="project" value="TreeGrafter"/>
</dbReference>
<feature type="domain" description="Alcohol dehydrogenase iron-type/glycerol dehydrogenase GldA" evidence="2">
    <location>
        <begin position="23"/>
        <end position="176"/>
    </location>
</feature>
<proteinExistence type="predicted"/>
<organism evidence="4 5">
    <name type="scientific">Pyrrhoderma noxium</name>
    <dbReference type="NCBI Taxonomy" id="2282107"/>
    <lineage>
        <taxon>Eukaryota</taxon>
        <taxon>Fungi</taxon>
        <taxon>Dikarya</taxon>
        <taxon>Basidiomycota</taxon>
        <taxon>Agaricomycotina</taxon>
        <taxon>Agaricomycetes</taxon>
        <taxon>Hymenochaetales</taxon>
        <taxon>Hymenochaetaceae</taxon>
        <taxon>Pyrrhoderma</taxon>
    </lineage>
</organism>
<dbReference type="OrthoDB" id="3360544at2759"/>
<dbReference type="PANTHER" id="PTHR11496">
    <property type="entry name" value="ALCOHOL DEHYDROGENASE"/>
    <property type="match status" value="1"/>
</dbReference>
<protein>
    <submittedName>
        <fullName evidence="4">Alcohol dehydrogenase IV</fullName>
    </submittedName>
</protein>
<dbReference type="InterPro" id="IPR001670">
    <property type="entry name" value="ADH_Fe/GldA"/>
</dbReference>
<dbReference type="Pfam" id="PF25137">
    <property type="entry name" value="ADH_Fe_C"/>
    <property type="match status" value="1"/>
</dbReference>
<dbReference type="InterPro" id="IPR056798">
    <property type="entry name" value="ADH_Fe_C"/>
</dbReference>
<sequence length="389" mass="42415">MRAPSDSSLSGSYAYTELKGVQYGPGCLSDALPKFIEQFGVKRALVVTGRSLHTKTDVVRRVEAVLREHNAYSGETFWEIGEHSPVADIDAGVSALKRSNADVIVSVGGGSPVDASKVMIYRLHQESPETKFLPHIAIPTTLSAAEYASHAGYTNEKGSKVGISAPELSPAGIILDAELTLPTPERLWLSTGLRAVDHAVESLYRPFVPQPVKILCYAALADLFEYLRKSKANPNDIEARQKLQVASWMSLWPLKLGEHVFAPHGLSHALGHRLGATYRIGHGFTSCLTLPPSVALQAQTASTEHKRALAATLFYLRIPSTGNDDSDILRLSSEIEKLVTDLGLHTNLASNGVPREDLPRIAEQAIGNLKDPRYKHDDLVKILESIYQN</sequence>
<dbReference type="GO" id="GO:0046872">
    <property type="term" value="F:metal ion binding"/>
    <property type="evidence" value="ECO:0007669"/>
    <property type="project" value="InterPro"/>
</dbReference>
<reference evidence="4 5" key="1">
    <citation type="journal article" date="2017" name="Mol. Ecol.">
        <title>Comparative and population genomic landscape of Phellinus noxius: A hypervariable fungus causing root rot in trees.</title>
        <authorList>
            <person name="Chung C.L."/>
            <person name="Lee T.J."/>
            <person name="Akiba M."/>
            <person name="Lee H.H."/>
            <person name="Kuo T.H."/>
            <person name="Liu D."/>
            <person name="Ke H.M."/>
            <person name="Yokoi T."/>
            <person name="Roa M.B."/>
            <person name="Lu M.J."/>
            <person name="Chang Y.Y."/>
            <person name="Ann P.J."/>
            <person name="Tsai J.N."/>
            <person name="Chen C.Y."/>
            <person name="Tzean S.S."/>
            <person name="Ota Y."/>
            <person name="Hattori T."/>
            <person name="Sahashi N."/>
            <person name="Liou R.F."/>
            <person name="Kikuchi T."/>
            <person name="Tsai I.J."/>
        </authorList>
    </citation>
    <scope>NUCLEOTIDE SEQUENCE [LARGE SCALE GENOMIC DNA]</scope>
    <source>
        <strain evidence="4 5">FFPRI411160</strain>
    </source>
</reference>
<dbReference type="Gene3D" id="3.40.50.1970">
    <property type="match status" value="1"/>
</dbReference>
<evidence type="ECO:0000259" key="3">
    <source>
        <dbReference type="Pfam" id="PF25137"/>
    </source>
</evidence>
<evidence type="ECO:0000313" key="5">
    <source>
        <dbReference type="Proteomes" id="UP000217199"/>
    </source>
</evidence>
<dbReference type="PROSITE" id="PS00060">
    <property type="entry name" value="ADH_IRON_2"/>
    <property type="match status" value="1"/>
</dbReference>
<dbReference type="Proteomes" id="UP000217199">
    <property type="component" value="Unassembled WGS sequence"/>
</dbReference>
<dbReference type="InParanoid" id="A0A286UJQ9"/>
<dbReference type="InterPro" id="IPR039697">
    <property type="entry name" value="Alcohol_dehydrogenase_Fe"/>
</dbReference>
<dbReference type="InterPro" id="IPR018211">
    <property type="entry name" value="ADH_Fe_CS"/>
</dbReference>
<dbReference type="Pfam" id="PF00465">
    <property type="entry name" value="Fe-ADH"/>
    <property type="match status" value="1"/>
</dbReference>
<dbReference type="Gene3D" id="1.20.1090.10">
    <property type="entry name" value="Dehydroquinate synthase-like - alpha domain"/>
    <property type="match status" value="1"/>
</dbReference>
<gene>
    <name evidence="4" type="ORF">PNOK_0479700</name>
</gene>
<comment type="caution">
    <text evidence="4">The sequence shown here is derived from an EMBL/GenBank/DDBJ whole genome shotgun (WGS) entry which is preliminary data.</text>
</comment>
<dbReference type="SUPFAM" id="SSF56796">
    <property type="entry name" value="Dehydroquinate synthase-like"/>
    <property type="match status" value="1"/>
</dbReference>
<evidence type="ECO:0000256" key="1">
    <source>
        <dbReference type="ARBA" id="ARBA00023002"/>
    </source>
</evidence>
<keyword evidence="1" id="KW-0560">Oxidoreductase</keyword>
<name>A0A286UJQ9_9AGAM</name>
<dbReference type="STRING" id="2282107.A0A286UJQ9"/>
<dbReference type="AlphaFoldDB" id="A0A286UJQ9"/>
<feature type="domain" description="Fe-containing alcohol dehydrogenase-like C-terminal" evidence="3">
    <location>
        <begin position="190"/>
        <end position="387"/>
    </location>
</feature>
<evidence type="ECO:0000259" key="2">
    <source>
        <dbReference type="Pfam" id="PF00465"/>
    </source>
</evidence>
<accession>A0A286UJQ9</accession>
<dbReference type="GO" id="GO:0005739">
    <property type="term" value="C:mitochondrion"/>
    <property type="evidence" value="ECO:0007669"/>
    <property type="project" value="TreeGrafter"/>
</dbReference>
<keyword evidence="5" id="KW-1185">Reference proteome</keyword>
<dbReference type="EMBL" id="NBII01000004">
    <property type="protein sequence ID" value="PAV19863.1"/>
    <property type="molecule type" value="Genomic_DNA"/>
</dbReference>
<evidence type="ECO:0000313" key="4">
    <source>
        <dbReference type="EMBL" id="PAV19863.1"/>
    </source>
</evidence>